<evidence type="ECO:0000313" key="12">
    <source>
        <dbReference type="EMBL" id="CAA9564036.1"/>
    </source>
</evidence>
<dbReference type="EMBL" id="CADCWI010000110">
    <property type="protein sequence ID" value="CAA9564036.1"/>
    <property type="molecule type" value="Genomic_DNA"/>
</dbReference>
<keyword evidence="5 9" id="KW-0235">DNA replication</keyword>
<evidence type="ECO:0000256" key="5">
    <source>
        <dbReference type="ARBA" id="ARBA00022705"/>
    </source>
</evidence>
<evidence type="ECO:0000256" key="4">
    <source>
        <dbReference type="ARBA" id="ARBA00022490"/>
    </source>
</evidence>
<dbReference type="Gene3D" id="3.40.50.300">
    <property type="entry name" value="P-loop containing nucleotide triphosphate hydrolases"/>
    <property type="match status" value="1"/>
</dbReference>
<evidence type="ECO:0000256" key="1">
    <source>
        <dbReference type="ARBA" id="ARBA00004496"/>
    </source>
</evidence>
<proteinExistence type="inferred from homology"/>
<evidence type="ECO:0000256" key="6">
    <source>
        <dbReference type="ARBA" id="ARBA00022741"/>
    </source>
</evidence>
<dbReference type="Gene3D" id="1.20.1050.90">
    <property type="entry name" value="RecF/RecN/SMC, N-terminal domain"/>
    <property type="match status" value="1"/>
</dbReference>
<dbReference type="NCBIfam" id="TIGR00611">
    <property type="entry name" value="recf"/>
    <property type="match status" value="1"/>
</dbReference>
<evidence type="ECO:0000256" key="9">
    <source>
        <dbReference type="HAMAP-Rule" id="MF_00365"/>
    </source>
</evidence>
<comment type="function">
    <text evidence="9 10">The RecF protein is involved in DNA metabolism; it is required for DNA replication and normal SOS inducibility. RecF binds preferentially to single-stranded, linear DNA. It also seems to bind ATP.</text>
</comment>
<feature type="binding site" evidence="9">
    <location>
        <begin position="30"/>
        <end position="37"/>
    </location>
    <ligand>
        <name>ATP</name>
        <dbReference type="ChEBI" id="CHEBI:30616"/>
    </ligand>
</feature>
<dbReference type="PROSITE" id="PS00618">
    <property type="entry name" value="RECF_2"/>
    <property type="match status" value="1"/>
</dbReference>
<dbReference type="PANTHER" id="PTHR32182">
    <property type="entry name" value="DNA REPLICATION AND REPAIR PROTEIN RECF"/>
    <property type="match status" value="1"/>
</dbReference>
<protein>
    <recommendedName>
        <fullName evidence="3 9">DNA replication and repair protein RecF</fullName>
    </recommendedName>
</protein>
<dbReference type="AlphaFoldDB" id="A0A6J4V346"/>
<dbReference type="InterPro" id="IPR042174">
    <property type="entry name" value="RecF_2"/>
</dbReference>
<gene>
    <name evidence="9" type="primary">recF</name>
    <name evidence="12" type="ORF">AVDCRST_MAG43-2166</name>
</gene>
<dbReference type="GO" id="GO:0005524">
    <property type="term" value="F:ATP binding"/>
    <property type="evidence" value="ECO:0007669"/>
    <property type="project" value="UniProtKB-UniRule"/>
</dbReference>
<dbReference type="InterPro" id="IPR003395">
    <property type="entry name" value="RecF/RecN/SMC_N"/>
</dbReference>
<dbReference type="InterPro" id="IPR001238">
    <property type="entry name" value="DNA-binding_RecF"/>
</dbReference>
<evidence type="ECO:0000256" key="3">
    <source>
        <dbReference type="ARBA" id="ARBA00020170"/>
    </source>
</evidence>
<dbReference type="GO" id="GO:0000731">
    <property type="term" value="P:DNA synthesis involved in DNA repair"/>
    <property type="evidence" value="ECO:0007669"/>
    <property type="project" value="TreeGrafter"/>
</dbReference>
<evidence type="ECO:0000256" key="2">
    <source>
        <dbReference type="ARBA" id="ARBA00008016"/>
    </source>
</evidence>
<keyword evidence="7 9" id="KW-0067">ATP-binding</keyword>
<keyword evidence="9 10" id="KW-0742">SOS response</keyword>
<dbReference type="GO" id="GO:0006302">
    <property type="term" value="P:double-strand break repair"/>
    <property type="evidence" value="ECO:0007669"/>
    <property type="project" value="TreeGrafter"/>
</dbReference>
<dbReference type="InterPro" id="IPR018078">
    <property type="entry name" value="DNA-binding_RecF_CS"/>
</dbReference>
<dbReference type="GO" id="GO:0006260">
    <property type="term" value="P:DNA replication"/>
    <property type="evidence" value="ECO:0007669"/>
    <property type="project" value="UniProtKB-UniRule"/>
</dbReference>
<keyword evidence="9 10" id="KW-0227">DNA damage</keyword>
<organism evidence="12">
    <name type="scientific">uncultured Thermomicrobiales bacterium</name>
    <dbReference type="NCBI Taxonomy" id="1645740"/>
    <lineage>
        <taxon>Bacteria</taxon>
        <taxon>Pseudomonadati</taxon>
        <taxon>Thermomicrobiota</taxon>
        <taxon>Thermomicrobia</taxon>
        <taxon>Thermomicrobiales</taxon>
        <taxon>environmental samples</taxon>
    </lineage>
</organism>
<sequence length="397" mass="43530">MQVSRLSLQQFRTYDVLDIAIDTQGMRISGRNASGKTSFLEAIVMLSTTRSPRAGSDRDVIRWNSGVDLSVPPYSRIEASIQTRAGSSVVGLTLEQEQGVSGQARKQFLLDGGVARAQDVVGVLKCVLFTPEDVYLVSGPPAERRRQMDILISQIDRGYLSSLSRFGRILAQRNGLLRSFARDRRHPGDSRAVTELSYWDEEFVASASYLVSSRTIACDGLARLVEKRSLGLVDAATISFSYAPRMEIPEIEPGTDSSARRQMIAAALEQQLAARREDEFRRGMSLVGPQRDDFLYSIDGRPLAQFGSRGQQRLGVVAYKLSEADLIAEVSGEQPVLLLDDVLSELDAVHRDLLLAAIARGSCQLFVTSTDPSSLDHPALIGLEAVDVQGGHLHPRL</sequence>
<accession>A0A6J4V346</accession>
<comment type="similarity">
    <text evidence="2 9 10">Belongs to the RecF family.</text>
</comment>
<evidence type="ECO:0000256" key="8">
    <source>
        <dbReference type="ARBA" id="ARBA00023125"/>
    </source>
</evidence>
<keyword evidence="4 9" id="KW-0963">Cytoplasm</keyword>
<comment type="subcellular location">
    <subcellularLocation>
        <location evidence="1 9 10">Cytoplasm</location>
    </subcellularLocation>
</comment>
<evidence type="ECO:0000256" key="7">
    <source>
        <dbReference type="ARBA" id="ARBA00022840"/>
    </source>
</evidence>
<dbReference type="HAMAP" id="MF_00365">
    <property type="entry name" value="RecF"/>
    <property type="match status" value="1"/>
</dbReference>
<dbReference type="GO" id="GO:0009432">
    <property type="term" value="P:SOS response"/>
    <property type="evidence" value="ECO:0007669"/>
    <property type="project" value="UniProtKB-UniRule"/>
</dbReference>
<dbReference type="InterPro" id="IPR027417">
    <property type="entry name" value="P-loop_NTPase"/>
</dbReference>
<evidence type="ECO:0000259" key="11">
    <source>
        <dbReference type="Pfam" id="PF02463"/>
    </source>
</evidence>
<keyword evidence="9 10" id="KW-0234">DNA repair</keyword>
<dbReference type="SUPFAM" id="SSF52540">
    <property type="entry name" value="P-loop containing nucleoside triphosphate hydrolases"/>
    <property type="match status" value="1"/>
</dbReference>
<feature type="domain" description="RecF/RecN/SMC N-terminal" evidence="11">
    <location>
        <begin position="3"/>
        <end position="373"/>
    </location>
</feature>
<reference evidence="12" key="1">
    <citation type="submission" date="2020-02" db="EMBL/GenBank/DDBJ databases">
        <authorList>
            <person name="Meier V. D."/>
        </authorList>
    </citation>
    <scope>NUCLEOTIDE SEQUENCE</scope>
    <source>
        <strain evidence="12">AVDCRST_MAG43</strain>
    </source>
</reference>
<keyword evidence="6 9" id="KW-0547">Nucleotide-binding</keyword>
<name>A0A6J4V346_9BACT</name>
<keyword evidence="8 9" id="KW-0238">DNA-binding</keyword>
<dbReference type="GO" id="GO:0005737">
    <property type="term" value="C:cytoplasm"/>
    <property type="evidence" value="ECO:0007669"/>
    <property type="project" value="UniProtKB-SubCell"/>
</dbReference>
<evidence type="ECO:0000256" key="10">
    <source>
        <dbReference type="RuleBase" id="RU000578"/>
    </source>
</evidence>
<dbReference type="Pfam" id="PF02463">
    <property type="entry name" value="SMC_N"/>
    <property type="match status" value="1"/>
</dbReference>
<dbReference type="PANTHER" id="PTHR32182:SF0">
    <property type="entry name" value="DNA REPLICATION AND REPAIR PROTEIN RECF"/>
    <property type="match status" value="1"/>
</dbReference>
<dbReference type="GO" id="GO:0003697">
    <property type="term" value="F:single-stranded DNA binding"/>
    <property type="evidence" value="ECO:0007669"/>
    <property type="project" value="UniProtKB-UniRule"/>
</dbReference>